<name>A0ABZ0L4A3_9BACL</name>
<feature type="transmembrane region" description="Helical" evidence="8">
    <location>
        <begin position="41"/>
        <end position="61"/>
    </location>
</feature>
<feature type="transmembrane region" description="Helical" evidence="8">
    <location>
        <begin position="12"/>
        <end position="35"/>
    </location>
</feature>
<evidence type="ECO:0000256" key="8">
    <source>
        <dbReference type="SAM" id="Phobius"/>
    </source>
</evidence>
<feature type="transmembrane region" description="Helical" evidence="8">
    <location>
        <begin position="141"/>
        <end position="162"/>
    </location>
</feature>
<feature type="transmembrane region" description="Helical" evidence="8">
    <location>
        <begin position="332"/>
        <end position="353"/>
    </location>
</feature>
<evidence type="ECO:0000256" key="2">
    <source>
        <dbReference type="ARBA" id="ARBA00007998"/>
    </source>
</evidence>
<evidence type="ECO:0000256" key="1">
    <source>
        <dbReference type="ARBA" id="ARBA00004141"/>
    </source>
</evidence>
<dbReference type="Pfam" id="PF03845">
    <property type="entry name" value="Spore_permease"/>
    <property type="match status" value="1"/>
</dbReference>
<keyword evidence="3" id="KW-0813">Transport</keyword>
<keyword evidence="10" id="KW-1185">Reference proteome</keyword>
<dbReference type="Proteomes" id="UP001303902">
    <property type="component" value="Chromosome"/>
</dbReference>
<evidence type="ECO:0000256" key="3">
    <source>
        <dbReference type="ARBA" id="ARBA00022448"/>
    </source>
</evidence>
<dbReference type="EMBL" id="CP129118">
    <property type="protein sequence ID" value="WOV86743.1"/>
    <property type="molecule type" value="Genomic_DNA"/>
</dbReference>
<proteinExistence type="inferred from homology"/>
<accession>A0ABZ0L4A3</accession>
<dbReference type="RefSeq" id="WP_317966217.1">
    <property type="nucleotide sequence ID" value="NZ_CP129118.1"/>
</dbReference>
<dbReference type="InterPro" id="IPR004761">
    <property type="entry name" value="Spore_GerAB"/>
</dbReference>
<comment type="similarity">
    <text evidence="2">Belongs to the amino acid-polyamine-organocation (APC) superfamily. Spore germination protein (SGP) (TC 2.A.3.9) family.</text>
</comment>
<feature type="transmembrane region" description="Helical" evidence="8">
    <location>
        <begin position="182"/>
        <end position="202"/>
    </location>
</feature>
<gene>
    <name evidence="9" type="ORF">QWT69_12780</name>
</gene>
<reference evidence="9 10" key="1">
    <citation type="submission" date="2023-06" db="EMBL/GenBank/DDBJ databases">
        <title>Sporosarcina sp. nov., isolated from Korean tranditional fermented seafood 'Jeotgal'.</title>
        <authorList>
            <person name="Yang A.I."/>
            <person name="Shin N.-R."/>
        </authorList>
    </citation>
    <scope>NUCLEOTIDE SEQUENCE [LARGE SCALE GENOMIC DNA]</scope>
    <source>
        <strain evidence="9 10">T2O-4</strain>
    </source>
</reference>
<dbReference type="PANTHER" id="PTHR34975">
    <property type="entry name" value="SPORE GERMINATION PROTEIN A2"/>
    <property type="match status" value="1"/>
</dbReference>
<comment type="subcellular location">
    <subcellularLocation>
        <location evidence="1">Membrane</location>
        <topology evidence="1">Multi-pass membrane protein</topology>
    </subcellularLocation>
</comment>
<evidence type="ECO:0000313" key="9">
    <source>
        <dbReference type="EMBL" id="WOV86743.1"/>
    </source>
</evidence>
<dbReference type="NCBIfam" id="TIGR00912">
    <property type="entry name" value="2A0309"/>
    <property type="match status" value="1"/>
</dbReference>
<keyword evidence="4" id="KW-0309">Germination</keyword>
<feature type="transmembrane region" description="Helical" evidence="8">
    <location>
        <begin position="106"/>
        <end position="134"/>
    </location>
</feature>
<evidence type="ECO:0000256" key="6">
    <source>
        <dbReference type="ARBA" id="ARBA00022989"/>
    </source>
</evidence>
<evidence type="ECO:0000256" key="7">
    <source>
        <dbReference type="ARBA" id="ARBA00023136"/>
    </source>
</evidence>
<keyword evidence="7 8" id="KW-0472">Membrane</keyword>
<keyword evidence="6 8" id="KW-1133">Transmembrane helix</keyword>
<evidence type="ECO:0000256" key="5">
    <source>
        <dbReference type="ARBA" id="ARBA00022692"/>
    </source>
</evidence>
<feature type="transmembrane region" description="Helical" evidence="8">
    <location>
        <begin position="82"/>
        <end position="100"/>
    </location>
</feature>
<organism evidence="9 10">
    <name type="scientific">Sporosarcina oncorhynchi</name>
    <dbReference type="NCBI Taxonomy" id="3056444"/>
    <lineage>
        <taxon>Bacteria</taxon>
        <taxon>Bacillati</taxon>
        <taxon>Bacillota</taxon>
        <taxon>Bacilli</taxon>
        <taxon>Bacillales</taxon>
        <taxon>Caryophanaceae</taxon>
        <taxon>Sporosarcina</taxon>
    </lineage>
</organism>
<evidence type="ECO:0000313" key="10">
    <source>
        <dbReference type="Proteomes" id="UP001303902"/>
    </source>
</evidence>
<protein>
    <submittedName>
        <fullName evidence="9">Endospore germination permease</fullName>
    </submittedName>
</protein>
<feature type="transmembrane region" description="Helical" evidence="8">
    <location>
        <begin position="302"/>
        <end position="320"/>
    </location>
</feature>
<keyword evidence="5 8" id="KW-0812">Transmembrane</keyword>
<evidence type="ECO:0000256" key="4">
    <source>
        <dbReference type="ARBA" id="ARBA00022544"/>
    </source>
</evidence>
<feature type="transmembrane region" description="Helical" evidence="8">
    <location>
        <begin position="271"/>
        <end position="290"/>
    </location>
</feature>
<feature type="transmembrane region" description="Helical" evidence="8">
    <location>
        <begin position="214"/>
        <end position="235"/>
    </location>
</feature>
<dbReference type="PANTHER" id="PTHR34975:SF2">
    <property type="entry name" value="SPORE GERMINATION PROTEIN A2"/>
    <property type="match status" value="1"/>
</dbReference>
<sequence>MNKVGSISVLHVIFLSMTVIGLKNHVTIIPSILNVAGRDSWITVIASFFAILPWVFLLAFINKKTNGEPLVEWLDRSLGNTISSVVRYTIAIFLLILAVFTLGETLYWISATFLPETPIVLMLIIYSVLCILLASTNLQTIVMVNAFVLFWVVIFGFFVAFTNLQVKDYNLLRPFFEHGLQPVMTSMVYPASGYVELLMFLFIQHKVKKPLKWYHFTIMLFIIMGLTLGPTSGAITEFGPDEATKQRFPAYEEWSLVSLGRLIDHMDFLSIYQWLTGAFIRGAVILYVAADLLKMTGDRKRIWRILAPPFFFMNAVLILLNDRIFLAIKGQYLLIATFVFMILLSLLLTIIALRSKKASKKV</sequence>